<dbReference type="InterPro" id="IPR050311">
    <property type="entry name" value="ORC1/CDC6"/>
</dbReference>
<name>A0ABU2GHC6_9EURY</name>
<evidence type="ECO:0000313" key="8">
    <source>
        <dbReference type="EMBL" id="MDS0300228.1"/>
    </source>
</evidence>
<dbReference type="Gene3D" id="1.10.10.10">
    <property type="entry name" value="Winged helix-like DNA-binding domain superfamily/Winged helix DNA-binding domain"/>
    <property type="match status" value="1"/>
</dbReference>
<proteinExistence type="inferred from homology"/>
<dbReference type="InterPro" id="IPR027417">
    <property type="entry name" value="P-loop_NTPase"/>
</dbReference>
<dbReference type="Gene3D" id="3.40.50.300">
    <property type="entry name" value="P-loop containing nucleotide triphosphate hydrolases"/>
    <property type="match status" value="1"/>
</dbReference>
<keyword evidence="3 5" id="KW-0547">Nucleotide-binding</keyword>
<evidence type="ECO:0000259" key="6">
    <source>
        <dbReference type="SMART" id="SM00382"/>
    </source>
</evidence>
<dbReference type="Gene3D" id="1.10.8.60">
    <property type="match status" value="1"/>
</dbReference>
<dbReference type="PANTHER" id="PTHR10763">
    <property type="entry name" value="CELL DIVISION CONTROL PROTEIN 6-RELATED"/>
    <property type="match status" value="1"/>
</dbReference>
<keyword evidence="4 5" id="KW-0067">ATP-binding</keyword>
<evidence type="ECO:0000259" key="7">
    <source>
        <dbReference type="SMART" id="SM01074"/>
    </source>
</evidence>
<feature type="domain" description="Cdc6 C-terminal" evidence="7">
    <location>
        <begin position="306"/>
        <end position="390"/>
    </location>
</feature>
<keyword evidence="9" id="KW-1185">Reference proteome</keyword>
<dbReference type="SMART" id="SM00382">
    <property type="entry name" value="AAA"/>
    <property type="match status" value="1"/>
</dbReference>
<dbReference type="SUPFAM" id="SSF46785">
    <property type="entry name" value="Winged helix' DNA-binding domain"/>
    <property type="match status" value="1"/>
</dbReference>
<dbReference type="EMBL" id="JAMQOP010000003">
    <property type="protein sequence ID" value="MDS0300228.1"/>
    <property type="molecule type" value="Genomic_DNA"/>
</dbReference>
<dbReference type="RefSeq" id="WP_310925123.1">
    <property type="nucleotide sequence ID" value="NZ_JAMQOP010000003.1"/>
</dbReference>
<dbReference type="Pfam" id="PF22703">
    <property type="entry name" value="Cdc6_lid"/>
    <property type="match status" value="1"/>
</dbReference>
<reference evidence="8 9" key="1">
    <citation type="submission" date="2022-06" db="EMBL/GenBank/DDBJ databases">
        <title>Halogeometricum sp. a new haloarchaeum isolate from saline soil.</title>
        <authorList>
            <person name="Strakova D."/>
            <person name="Galisteo C."/>
            <person name="Sanchez-Porro C."/>
            <person name="Ventosa A."/>
        </authorList>
    </citation>
    <scope>NUCLEOTIDE SEQUENCE [LARGE SCALE GENOMIC DNA]</scope>
    <source>
        <strain evidence="8 9">S1BR25-6</strain>
    </source>
</reference>
<dbReference type="Pfam" id="PF09079">
    <property type="entry name" value="WHD_Cdc6"/>
    <property type="match status" value="1"/>
</dbReference>
<keyword evidence="2 5" id="KW-0235">DNA replication</keyword>
<dbReference type="InterPro" id="IPR014277">
    <property type="entry name" value="Orc1/Cdc6_arc"/>
</dbReference>
<feature type="domain" description="AAA+ ATPase" evidence="6">
    <location>
        <begin position="52"/>
        <end position="212"/>
    </location>
</feature>
<evidence type="ECO:0000256" key="5">
    <source>
        <dbReference type="HAMAP-Rule" id="MF_01407"/>
    </source>
</evidence>
<dbReference type="CDD" id="cd08768">
    <property type="entry name" value="Cdc6_C"/>
    <property type="match status" value="1"/>
</dbReference>
<dbReference type="SUPFAM" id="SSF52540">
    <property type="entry name" value="P-loop containing nucleoside triphosphate hydrolases"/>
    <property type="match status" value="1"/>
</dbReference>
<dbReference type="InterPro" id="IPR036390">
    <property type="entry name" value="WH_DNA-bd_sf"/>
</dbReference>
<evidence type="ECO:0000256" key="4">
    <source>
        <dbReference type="ARBA" id="ARBA00022840"/>
    </source>
</evidence>
<dbReference type="Pfam" id="PF13401">
    <property type="entry name" value="AAA_22"/>
    <property type="match status" value="1"/>
</dbReference>
<dbReference type="InterPro" id="IPR003593">
    <property type="entry name" value="AAA+_ATPase"/>
</dbReference>
<evidence type="ECO:0000256" key="1">
    <source>
        <dbReference type="ARBA" id="ARBA00006184"/>
    </source>
</evidence>
<dbReference type="InterPro" id="IPR055237">
    <property type="entry name" value="Cdc6_lid"/>
</dbReference>
<dbReference type="PANTHER" id="PTHR10763:SF22">
    <property type="entry name" value="ORC1-TYPE DNA REPLICATION PROTEIN"/>
    <property type="match status" value="1"/>
</dbReference>
<comment type="similarity">
    <text evidence="1 5">Belongs to the CDC6/cdc18 family.</text>
</comment>
<evidence type="ECO:0000313" key="9">
    <source>
        <dbReference type="Proteomes" id="UP001257060"/>
    </source>
</evidence>
<evidence type="ECO:0000256" key="2">
    <source>
        <dbReference type="ARBA" id="ARBA00022705"/>
    </source>
</evidence>
<protein>
    <recommendedName>
        <fullName evidence="5">ORC1-type DNA replication protein</fullName>
    </recommendedName>
</protein>
<comment type="function">
    <text evidence="5">Involved in regulation of DNA replication.</text>
</comment>
<accession>A0ABU2GHC6</accession>
<dbReference type="InterPro" id="IPR049945">
    <property type="entry name" value="AAA_22"/>
</dbReference>
<comment type="caution">
    <text evidence="5">Lacks conserved residue(s) required for the propagation of feature annotation.</text>
</comment>
<dbReference type="SMART" id="SM01074">
    <property type="entry name" value="Cdc6_C"/>
    <property type="match status" value="1"/>
</dbReference>
<dbReference type="InterPro" id="IPR036388">
    <property type="entry name" value="WH-like_DNA-bd_sf"/>
</dbReference>
<dbReference type="InterPro" id="IPR015163">
    <property type="entry name" value="Cdc6_C"/>
</dbReference>
<organism evidence="8 9">
    <name type="scientific">Halogeometricum salsisoli</name>
    <dbReference type="NCBI Taxonomy" id="2950536"/>
    <lineage>
        <taxon>Archaea</taxon>
        <taxon>Methanobacteriati</taxon>
        <taxon>Methanobacteriota</taxon>
        <taxon>Stenosarchaea group</taxon>
        <taxon>Halobacteria</taxon>
        <taxon>Halobacteriales</taxon>
        <taxon>Haloferacaceae</taxon>
        <taxon>Halogeometricum</taxon>
    </lineage>
</organism>
<dbReference type="HAMAP" id="MF_01407">
    <property type="entry name" value="ORC1_type_DNA_replic_protein"/>
    <property type="match status" value="1"/>
</dbReference>
<evidence type="ECO:0000256" key="3">
    <source>
        <dbReference type="ARBA" id="ARBA00022741"/>
    </source>
</evidence>
<sequence length="395" mass="44533">MVEENPYETMVASVFDDRDVLTESHQPEIVPRRAEEIRQYAHFLRPATNGNTPDNIMVYGDTGLGKTVVTKHIMELTVDEAENNGNVLSVIIEDCNNDSAFSYTREIVNRLRDDDEKDFPKRGLSTADAMDALYEELNKLEGTVILVADEIDHMDGVDSFLYEMSRAESTGDLDEVKLGIVGISNDYSFRRTLSAKTSGSFAEHELNFGPYDAEDLRHILEERAVDAFRDGTLDEAVIPKCAALAARDKGDARQALDLLKMSGIVANEHNREQVAVEHVDEAKRRVERGKVAERVDDLTDHQRNIIVAIANAEVQERSPVRTKEIYSLYSAVCERRGDEPLSTIRSVREHLKKLEMRGFLTQIEHNNGRGGGKYHTYELSMKPQLVFDVVRTGDE</sequence>
<comment type="caution">
    <text evidence="8">The sequence shown here is derived from an EMBL/GenBank/DDBJ whole genome shotgun (WGS) entry which is preliminary data.</text>
</comment>
<dbReference type="Proteomes" id="UP001257060">
    <property type="component" value="Unassembled WGS sequence"/>
</dbReference>
<feature type="binding site" evidence="5">
    <location>
        <position position="211"/>
    </location>
    <ligand>
        <name>ATP</name>
        <dbReference type="ChEBI" id="CHEBI:30616"/>
    </ligand>
</feature>
<gene>
    <name evidence="8" type="ORF">NDI76_15885</name>
</gene>
<feature type="binding site" evidence="5">
    <location>
        <position position="223"/>
    </location>
    <ligand>
        <name>ATP</name>
        <dbReference type="ChEBI" id="CHEBI:30616"/>
    </ligand>
</feature>
<dbReference type="NCBIfam" id="TIGR02928">
    <property type="entry name" value="orc1/cdc6 family replication initiation protein"/>
    <property type="match status" value="1"/>
</dbReference>